<keyword evidence="2" id="KW-1185">Reference proteome</keyword>
<dbReference type="PANTHER" id="PTHR30348">
    <property type="entry name" value="UNCHARACTERIZED PROTEIN YECE"/>
    <property type="match status" value="1"/>
</dbReference>
<proteinExistence type="predicted"/>
<evidence type="ECO:0000313" key="1">
    <source>
        <dbReference type="EMBL" id="MFC5523334.1"/>
    </source>
</evidence>
<dbReference type="PANTHER" id="PTHR30348:SF4">
    <property type="entry name" value="DUF72 DOMAIN-CONTAINING PROTEIN"/>
    <property type="match status" value="1"/>
</dbReference>
<dbReference type="EMBL" id="JBHSMX010000064">
    <property type="protein sequence ID" value="MFC5523334.1"/>
    <property type="molecule type" value="Genomic_DNA"/>
</dbReference>
<dbReference type="Pfam" id="PF01904">
    <property type="entry name" value="DUF72"/>
    <property type="match status" value="1"/>
</dbReference>
<dbReference type="InterPro" id="IPR036520">
    <property type="entry name" value="UPF0759_sf"/>
</dbReference>
<comment type="caution">
    <text evidence="1">The sequence shown here is derived from an EMBL/GenBank/DDBJ whole genome shotgun (WGS) entry which is preliminary data.</text>
</comment>
<evidence type="ECO:0000313" key="2">
    <source>
        <dbReference type="Proteomes" id="UP001596084"/>
    </source>
</evidence>
<dbReference type="RefSeq" id="WP_068833943.1">
    <property type="nucleotide sequence ID" value="NZ_JBHSMX010000064.1"/>
</dbReference>
<dbReference type="Proteomes" id="UP001596084">
    <property type="component" value="Unassembled WGS sequence"/>
</dbReference>
<dbReference type="SUPFAM" id="SSF117396">
    <property type="entry name" value="TM1631-like"/>
    <property type="match status" value="1"/>
</dbReference>
<dbReference type="InterPro" id="IPR002763">
    <property type="entry name" value="DUF72"/>
</dbReference>
<gene>
    <name evidence="1" type="ORF">ACFPP7_20810</name>
</gene>
<reference evidence="2" key="1">
    <citation type="journal article" date="2019" name="Int. J. Syst. Evol. Microbiol.">
        <title>The Global Catalogue of Microorganisms (GCM) 10K type strain sequencing project: providing services to taxonomists for standard genome sequencing and annotation.</title>
        <authorList>
            <consortium name="The Broad Institute Genomics Platform"/>
            <consortium name="The Broad Institute Genome Sequencing Center for Infectious Disease"/>
            <person name="Wu L."/>
            <person name="Ma J."/>
        </authorList>
    </citation>
    <scope>NUCLEOTIDE SEQUENCE [LARGE SCALE GENOMIC DNA]</scope>
    <source>
        <strain evidence="2">CGMCC 4.7277</strain>
    </source>
</reference>
<accession>A0ABW0QEE9</accession>
<organism evidence="1 2">
    <name type="scientific">Polaromonas jejuensis</name>
    <dbReference type="NCBI Taxonomy" id="457502"/>
    <lineage>
        <taxon>Bacteria</taxon>
        <taxon>Pseudomonadati</taxon>
        <taxon>Pseudomonadota</taxon>
        <taxon>Betaproteobacteria</taxon>
        <taxon>Burkholderiales</taxon>
        <taxon>Comamonadaceae</taxon>
        <taxon>Polaromonas</taxon>
    </lineage>
</organism>
<dbReference type="Gene3D" id="3.20.20.410">
    <property type="entry name" value="Protein of unknown function UPF0759"/>
    <property type="match status" value="1"/>
</dbReference>
<sequence>MPPSSSHPESAPGAVQAPAARRIRVGVGGWTYEPWRNNFFPQGLPHSRELSYASRRLTAIEVNGTYYGTLKPASFKKWHDETPDDFVFSLKASRYATNRRVLADAGDSITRFVESGISELGRKLGPIVWQFMPGKVFEAPDFEAFLALLPRQTDGQALRHVVDVRHESFMTPDYLALARRYQVATVFTDADKFPSFADLTGDFVYARLMLSEAGLAAGYADSALDAWAGRARIWAAGGAPDDLPSLSEPQPAGPRDVFIYFINGAKEKAPAAAMALLSRLGFEPAA</sequence>
<protein>
    <submittedName>
        <fullName evidence="1">DUF72 domain-containing protein</fullName>
    </submittedName>
</protein>
<name>A0ABW0QEE9_9BURK</name>